<dbReference type="EMBL" id="PNYA01000014">
    <property type="protein sequence ID" value="PMS18534.1"/>
    <property type="molecule type" value="Genomic_DNA"/>
</dbReference>
<gene>
    <name evidence="3" type="ORF">C0Z18_16515</name>
</gene>
<dbReference type="AlphaFoldDB" id="A0A2N7VMZ9"/>
<dbReference type="PROSITE" id="PS50927">
    <property type="entry name" value="BULB_LECTIN"/>
    <property type="match status" value="1"/>
</dbReference>
<dbReference type="InterPro" id="IPR036426">
    <property type="entry name" value="Bulb-type_lectin_dom_sf"/>
</dbReference>
<dbReference type="SMART" id="SM00108">
    <property type="entry name" value="B_lectin"/>
    <property type="match status" value="1"/>
</dbReference>
<evidence type="ECO:0000256" key="1">
    <source>
        <dbReference type="SAM" id="MobiDB-lite"/>
    </source>
</evidence>
<proteinExistence type="predicted"/>
<dbReference type="Gene3D" id="2.90.10.10">
    <property type="entry name" value="Bulb-type lectin domain"/>
    <property type="match status" value="2"/>
</dbReference>
<organism evidence="3 4">
    <name type="scientific">Trinickia dabaoshanensis</name>
    <dbReference type="NCBI Taxonomy" id="564714"/>
    <lineage>
        <taxon>Bacteria</taxon>
        <taxon>Pseudomonadati</taxon>
        <taxon>Pseudomonadota</taxon>
        <taxon>Betaproteobacteria</taxon>
        <taxon>Burkholderiales</taxon>
        <taxon>Burkholderiaceae</taxon>
        <taxon>Trinickia</taxon>
    </lineage>
</organism>
<feature type="compositionally biased region" description="Pro residues" evidence="1">
    <location>
        <begin position="18"/>
        <end position="28"/>
    </location>
</feature>
<protein>
    <recommendedName>
        <fullName evidence="2">Bulb-type lectin domain-containing protein</fullName>
    </recommendedName>
</protein>
<dbReference type="OrthoDB" id="8592010at2"/>
<feature type="region of interest" description="Disordered" evidence="1">
    <location>
        <begin position="1"/>
        <end position="28"/>
    </location>
</feature>
<dbReference type="SUPFAM" id="SSF51110">
    <property type="entry name" value="alpha-D-mannose-specific plant lectins"/>
    <property type="match status" value="1"/>
</dbReference>
<dbReference type="Proteomes" id="UP000235616">
    <property type="component" value="Unassembled WGS sequence"/>
</dbReference>
<feature type="domain" description="Bulb-type lectin" evidence="2">
    <location>
        <begin position="28"/>
        <end position="146"/>
    </location>
</feature>
<evidence type="ECO:0000313" key="4">
    <source>
        <dbReference type="Proteomes" id="UP000235616"/>
    </source>
</evidence>
<sequence>MSFRIDGTGSTTSTEPQQPAPAPTQPPPFQLKAGQKLTAGQSIRSADGRFELTMQSDGNLVEYDLKTNVAVWVSKTANSGATVADMQQDGNLVLYKTDPDTLCVAGKNDVWSTKTNGHAGAALTIQTNGDLTVGDTSGSAKGAFWHSGEAQYEVPGALPPLTVGTDSTPDDPLSRAAVGLFAPGAGELGISRFNLNEGGSAYDVLRDQHVFDQPNLTDDTALLDANLAATPSLDQKPFGDRPANAPSDLSHLPVGQTVVVLDSTRLGYLEQQRTQLQAIEQGPAKDRANASSELTASVYQELLYASTQQSVPNVDQLASTLRGRAPQDPAYQSAIADAAGMLQKTLSSQGRTGDQLGKIDAAAAAGDWNGVRRLVHDQIVATAGSDQGAQALGDMTARASVYLTYAGGDPRFAAAVRGGIDDAKHTVLIDRPAQAVVDAYKQHGAAAAMQTLASVTDPQTATIGQVSSIMADTRVQNVIQQTLRDTASWQGNGPNRPTAVLMSLSAACQHAIESDQGTNGTGKAAVDRIAAYIVAQADGVPPDSGEDVFQNVQFTRQVFADAGRQGNVALAFAVGAQARLYRNDIYASCVLDGARQGLDGFADNVKSLKDKLSSDGAFASEPLANWGGAGTPAEQSALIDKLFAANPKAAKQFEDDSAGIPALQETADGVQAAVTAYGGELKGVQGFDTDIPKSMQSGQYMWSVSDSQNIVAALHSADSLGIVSPDAKQEPTNTLWLQRSMRKVYEQIGKRLIGSLAADGADSVLSPSGAKMAQSVWKRANKSLGAELYFQNAAYSLGEASSGGLFSALQNGASAIRQELGGVSYALSAGIPAGKLPSLRPDSGETPLAKGYASLTESIDSLDIPASARSSLKISTKLMLQDTSDLASAILGITEAVDDFSKGKPIQGVGDLLNSAGYATLLTGSGIDAAELPEGATVLGLSGDAWDLIGGPTVAVAALLVTTANAYENSHTHDGDDKQALISIGVHPDVAAQLAKHATSFDGSPPSAGPFITQYFKYGNATQKEMVDWLNSLTPHQADAIASALKAGDGLWQKEPMSTAARQFDDALLQYGVMPPVRF</sequence>
<evidence type="ECO:0000313" key="3">
    <source>
        <dbReference type="EMBL" id="PMS18534.1"/>
    </source>
</evidence>
<comment type="caution">
    <text evidence="3">The sequence shown here is derived from an EMBL/GenBank/DDBJ whole genome shotgun (WGS) entry which is preliminary data.</text>
</comment>
<name>A0A2N7VMZ9_9BURK</name>
<reference evidence="3 4" key="1">
    <citation type="submission" date="2018-01" db="EMBL/GenBank/DDBJ databases">
        <title>Whole genome analyses suggest that Burkholderia sensu lato contains two further novel genera in the rhizoxinica-symbiotica group Mycetohabitans gen. nov., and Trinickia gen. nov.: implications for the evolution of diazotrophy and nodulation in the Burkholderiaceae.</title>
        <authorList>
            <person name="Estrada-de los Santos P."/>
            <person name="Palmer M."/>
            <person name="Chavez-Ramirez B."/>
            <person name="Beukes C."/>
            <person name="Steenkamp E.T."/>
            <person name="Hirsch A.M."/>
            <person name="Manyaka P."/>
            <person name="Maluk M."/>
            <person name="Lafos M."/>
            <person name="Crook M."/>
            <person name="Gross E."/>
            <person name="Simon M.F."/>
            <person name="Bueno dos Reis Junior F."/>
            <person name="Poole P.S."/>
            <person name="Venter S.N."/>
            <person name="James E.K."/>
        </authorList>
    </citation>
    <scope>NUCLEOTIDE SEQUENCE [LARGE SCALE GENOMIC DNA]</scope>
    <source>
        <strain evidence="3 4">GIMN1.004</strain>
    </source>
</reference>
<dbReference type="InterPro" id="IPR001480">
    <property type="entry name" value="Bulb-type_lectin_dom"/>
</dbReference>
<dbReference type="RefSeq" id="WP_102646497.1">
    <property type="nucleotide sequence ID" value="NZ_PNYA01000014.1"/>
</dbReference>
<accession>A0A2N7VMZ9</accession>
<evidence type="ECO:0000259" key="2">
    <source>
        <dbReference type="PROSITE" id="PS50927"/>
    </source>
</evidence>
<keyword evidence="4" id="KW-1185">Reference proteome</keyword>